<dbReference type="Proteomes" id="UP000541444">
    <property type="component" value="Unassembled WGS sequence"/>
</dbReference>
<name>A0A7J7MZI8_9MAGN</name>
<dbReference type="InterPro" id="IPR016024">
    <property type="entry name" value="ARM-type_fold"/>
</dbReference>
<keyword evidence="2" id="KW-1185">Reference proteome</keyword>
<dbReference type="SUPFAM" id="SSF48371">
    <property type="entry name" value="ARM repeat"/>
    <property type="match status" value="1"/>
</dbReference>
<sequence>MAKQTQILFLEEWLRNNSNASTTTTTTSNTIRSSPPSSARAIIQAWSELRDSLQTQSFKPHHLQSLQTLLNSQSSLHVADPQAKLLLNILSSPNLSPLPPPQSHPLFFRLLYIWLRKSSKPSVSLVESSVPIVSGVLNSDEGSLVVVPNGVLLLGALCSVPVLSESSKRACLELMCRVLEERCGAVASRREHFPEVLAGIGYALSSCGVAYFSRILNNFFGIWNAKVGGVRASITHGLLILHLIEWVVSSFIISRSFEKIKGFCQVISRIRESNYVPFALVMAAAGALRALNRSVGSVGRLEIGPQLRNSLEKCIDFVADDLIAKTRGFCYANDDPDNRIILQCLSLGLTRCGQVAYRATLLLCLVYAMLFEIFPLQTFYSRLAEYPNQVSTRGFNEVEEHLDSILFKEGGAVTRVFCNQYVSAEEDNKGVVENLLWGYCQDIYSGHCRLSLLLHDRDKKLLEDLEKIAEACFLMVVVFASVVTKNKLSSKLFKEMQFEVSVKILVSFSCVEYFRRVRLPEYTDTIRGVVVSVQDNESSCVSFIESMPSYAELTNYTGLSSEKREDIWSQDGVQTARILFYLRIIPTCIERVPVLIFREVVAPTMFLFMGHPNGKVSRASHSVFVAFISSGKDLNQDDRVLLKEQLVFFYMKRALEAYPEITPFEGMASGVTALVRHLPAGSPAIFYCINSCVERANSLCSKAMEQDAEIWKNWEGDSEHCKKLLELLLRLMYLVDIQVLPNLMKLLAQLIVELPKDGQNMVLDEIYSLVAESDDVSRKPALVSWVQSLSFLCSQTIIRDLTTTEEQKSIGIDESLSLNRTSSRL</sequence>
<evidence type="ECO:0000313" key="1">
    <source>
        <dbReference type="EMBL" id="KAF6160313.1"/>
    </source>
</evidence>
<gene>
    <name evidence="1" type="ORF">GIB67_019082</name>
</gene>
<reference evidence="1 2" key="1">
    <citation type="journal article" date="2020" name="IScience">
        <title>Genome Sequencing of the Endangered Kingdonia uniflora (Circaeasteraceae, Ranunculales) Reveals Potential Mechanisms of Evolutionary Specialization.</title>
        <authorList>
            <person name="Sun Y."/>
            <person name="Deng T."/>
            <person name="Zhang A."/>
            <person name="Moore M.J."/>
            <person name="Landis J.B."/>
            <person name="Lin N."/>
            <person name="Zhang H."/>
            <person name="Zhang X."/>
            <person name="Huang J."/>
            <person name="Zhang X."/>
            <person name="Sun H."/>
            <person name="Wang H."/>
        </authorList>
    </citation>
    <scope>NUCLEOTIDE SEQUENCE [LARGE SCALE GENOMIC DNA]</scope>
    <source>
        <strain evidence="1">TB1705</strain>
        <tissue evidence="1">Leaf</tissue>
    </source>
</reference>
<dbReference type="AlphaFoldDB" id="A0A7J7MZI8"/>
<organism evidence="1 2">
    <name type="scientific">Kingdonia uniflora</name>
    <dbReference type="NCBI Taxonomy" id="39325"/>
    <lineage>
        <taxon>Eukaryota</taxon>
        <taxon>Viridiplantae</taxon>
        <taxon>Streptophyta</taxon>
        <taxon>Embryophyta</taxon>
        <taxon>Tracheophyta</taxon>
        <taxon>Spermatophyta</taxon>
        <taxon>Magnoliopsida</taxon>
        <taxon>Ranunculales</taxon>
        <taxon>Circaeasteraceae</taxon>
        <taxon>Kingdonia</taxon>
    </lineage>
</organism>
<dbReference type="OrthoDB" id="18975at2759"/>
<dbReference type="PANTHER" id="PTHR36337">
    <property type="entry name" value="OBSCURIN-LIKE PROTEIN"/>
    <property type="match status" value="1"/>
</dbReference>
<evidence type="ECO:0000313" key="2">
    <source>
        <dbReference type="Proteomes" id="UP000541444"/>
    </source>
</evidence>
<accession>A0A7J7MZI8</accession>
<dbReference type="PANTHER" id="PTHR36337:SF1">
    <property type="entry name" value="OBSCURIN-LIKE PROTEIN"/>
    <property type="match status" value="1"/>
</dbReference>
<proteinExistence type="predicted"/>
<protein>
    <submittedName>
        <fullName evidence="1">Uncharacterized protein</fullName>
    </submittedName>
</protein>
<comment type="caution">
    <text evidence="1">The sequence shown here is derived from an EMBL/GenBank/DDBJ whole genome shotgun (WGS) entry which is preliminary data.</text>
</comment>
<dbReference type="EMBL" id="JACGCM010001165">
    <property type="protein sequence ID" value="KAF6160313.1"/>
    <property type="molecule type" value="Genomic_DNA"/>
</dbReference>